<accession>A0ABQ9LSC1</accession>
<feature type="compositionally biased region" description="Low complexity" evidence="1">
    <location>
        <begin position="19"/>
        <end position="55"/>
    </location>
</feature>
<dbReference type="EMBL" id="JARPOI010000010">
    <property type="protein sequence ID" value="KAJ9170896.1"/>
    <property type="molecule type" value="Genomic_DNA"/>
</dbReference>
<feature type="compositionally biased region" description="Polar residues" evidence="1">
    <location>
        <begin position="56"/>
        <end position="67"/>
    </location>
</feature>
<reference evidence="2 3" key="1">
    <citation type="journal article" date="2023" name="Plant Biotechnol. J.">
        <title>Chromosome-level wild Hevea brasiliensis genome provides new tools for genomic-assisted breeding and valuable loci to elevate rubber yield.</title>
        <authorList>
            <person name="Cheng H."/>
            <person name="Song X."/>
            <person name="Hu Y."/>
            <person name="Wu T."/>
            <person name="Yang Q."/>
            <person name="An Z."/>
            <person name="Feng S."/>
            <person name="Deng Z."/>
            <person name="Wu W."/>
            <person name="Zeng X."/>
            <person name="Tu M."/>
            <person name="Wang X."/>
            <person name="Huang H."/>
        </authorList>
    </citation>
    <scope>NUCLEOTIDE SEQUENCE [LARGE SCALE GENOMIC DNA]</scope>
    <source>
        <strain evidence="2">MT/VB/25A 57/8</strain>
    </source>
</reference>
<feature type="region of interest" description="Disordered" evidence="1">
    <location>
        <begin position="19"/>
        <end position="126"/>
    </location>
</feature>
<organism evidence="2 3">
    <name type="scientific">Hevea brasiliensis</name>
    <name type="common">Para rubber tree</name>
    <name type="synonym">Siphonia brasiliensis</name>
    <dbReference type="NCBI Taxonomy" id="3981"/>
    <lineage>
        <taxon>Eukaryota</taxon>
        <taxon>Viridiplantae</taxon>
        <taxon>Streptophyta</taxon>
        <taxon>Embryophyta</taxon>
        <taxon>Tracheophyta</taxon>
        <taxon>Spermatophyta</taxon>
        <taxon>Magnoliopsida</taxon>
        <taxon>eudicotyledons</taxon>
        <taxon>Gunneridae</taxon>
        <taxon>Pentapetalae</taxon>
        <taxon>rosids</taxon>
        <taxon>fabids</taxon>
        <taxon>Malpighiales</taxon>
        <taxon>Euphorbiaceae</taxon>
        <taxon>Crotonoideae</taxon>
        <taxon>Micrandreae</taxon>
        <taxon>Hevea</taxon>
    </lineage>
</organism>
<feature type="compositionally biased region" description="Low complexity" evidence="1">
    <location>
        <begin position="84"/>
        <end position="103"/>
    </location>
</feature>
<feature type="compositionally biased region" description="Low complexity" evidence="1">
    <location>
        <begin position="230"/>
        <end position="243"/>
    </location>
</feature>
<evidence type="ECO:0000313" key="3">
    <source>
        <dbReference type="Proteomes" id="UP001174677"/>
    </source>
</evidence>
<gene>
    <name evidence="2" type="ORF">P3X46_018959</name>
</gene>
<keyword evidence="3" id="KW-1185">Reference proteome</keyword>
<feature type="compositionally biased region" description="Basic and acidic residues" evidence="1">
    <location>
        <begin position="171"/>
        <end position="187"/>
    </location>
</feature>
<evidence type="ECO:0000313" key="2">
    <source>
        <dbReference type="EMBL" id="KAJ9170896.1"/>
    </source>
</evidence>
<dbReference type="Proteomes" id="UP001174677">
    <property type="component" value="Chromosome 10"/>
</dbReference>
<protein>
    <submittedName>
        <fullName evidence="2">Uncharacterized protein</fullName>
    </submittedName>
</protein>
<comment type="caution">
    <text evidence="2">The sequence shown here is derived from an EMBL/GenBank/DDBJ whole genome shotgun (WGS) entry which is preliminary data.</text>
</comment>
<feature type="region of interest" description="Disordered" evidence="1">
    <location>
        <begin position="143"/>
        <end position="243"/>
    </location>
</feature>
<evidence type="ECO:0000256" key="1">
    <source>
        <dbReference type="SAM" id="MobiDB-lite"/>
    </source>
</evidence>
<name>A0ABQ9LSC1_HEVBR</name>
<proteinExistence type="predicted"/>
<sequence length="243" mass="26024">MARANKYSSINFNHIYDRNLTNNATPNTANNTSKQPSSSSSSSSSSSALYSAISSPNTYKNHLSSSRSHGRMLVLTRPTPKPVSAIATQSSLSPSSQIPSTQQPRAPISDQAPSEPESDLISLRPLGRTGAAPFVSSSVLVPEKEKEVGPLVGSPKPDKFVPPHLRPGFVGREERPGPEVFRGKEANQRPPQQQQDYFVSKGEYGVDGRPKSGGYERMMGGGESDLGLMNRPRSSGNRPSSSG</sequence>